<dbReference type="RefSeq" id="WP_076447733.1">
    <property type="nucleotide sequence ID" value="NZ_FTOQ01000004.1"/>
</dbReference>
<dbReference type="AlphaFoldDB" id="A0A1N7MEY8"/>
<protein>
    <submittedName>
        <fullName evidence="1">Asparaginase</fullName>
    </submittedName>
</protein>
<dbReference type="Proteomes" id="UP000186684">
    <property type="component" value="Unassembled WGS sequence"/>
</dbReference>
<sequence length="333" mass="35076">MSLQAARLCEIWRGPMAESVHYGHAVVAGPDGVPVEVFGDAEALILPRSSAKMIQGLPLLTSGAADARSLIPEHLALACASHSGAPVHVAAVRAWLSTLELDDDALRCGPQPSRDRDERHRMLKADEAPCQVHNNCSGKHAGFLTLNAHLGSGPEYHAPDHPVQMACREAFETVTGQPSPGYGIDGCSAPNFATTMAAMARAMSWFATAHHRNDTLSRAAVRLRDAMIAHPGLVAGEGRACTLLMRAASEPVALKTGAEGFFVAILPDRGVGLAVKIADGATRASECAITAILVRMGVLDPAHPDVKRFLSPEIRNRRGTVTGGIRPAPLLGA</sequence>
<name>A0A1N7MEY8_9RHOB</name>
<reference evidence="2" key="1">
    <citation type="submission" date="2017-01" db="EMBL/GenBank/DDBJ databases">
        <authorList>
            <person name="Varghese N."/>
            <person name="Submissions S."/>
        </authorList>
    </citation>
    <scope>NUCLEOTIDE SEQUENCE [LARGE SCALE GENOMIC DNA]</scope>
    <source>
        <strain evidence="2">DSM 29430</strain>
    </source>
</reference>
<dbReference type="Pfam" id="PF06089">
    <property type="entry name" value="Asparaginase_II"/>
    <property type="match status" value="1"/>
</dbReference>
<keyword evidence="2" id="KW-1185">Reference proteome</keyword>
<dbReference type="STRING" id="633194.SAMN05421759_104264"/>
<dbReference type="EMBL" id="FTOQ01000004">
    <property type="protein sequence ID" value="SIS84674.1"/>
    <property type="molecule type" value="Genomic_DNA"/>
</dbReference>
<dbReference type="PANTHER" id="PTHR42110">
    <property type="entry name" value="L-ASPARAGINASE, PUTATIVE (AFU_ORTHOLOGUE AFUA_3G11890)-RELATED"/>
    <property type="match status" value="1"/>
</dbReference>
<evidence type="ECO:0000313" key="1">
    <source>
        <dbReference type="EMBL" id="SIS84674.1"/>
    </source>
</evidence>
<accession>A0A1N7MEY8</accession>
<organism evidence="1 2">
    <name type="scientific">Roseivivax lentus</name>
    <dbReference type="NCBI Taxonomy" id="633194"/>
    <lineage>
        <taxon>Bacteria</taxon>
        <taxon>Pseudomonadati</taxon>
        <taxon>Pseudomonadota</taxon>
        <taxon>Alphaproteobacteria</taxon>
        <taxon>Rhodobacterales</taxon>
        <taxon>Roseobacteraceae</taxon>
        <taxon>Roseivivax</taxon>
    </lineage>
</organism>
<dbReference type="InterPro" id="IPR010349">
    <property type="entry name" value="Asparaginase_II"/>
</dbReference>
<gene>
    <name evidence="1" type="ORF">SAMN05421759_104264</name>
</gene>
<dbReference type="PANTHER" id="PTHR42110:SF1">
    <property type="entry name" value="L-ASPARAGINASE, PUTATIVE (AFU_ORTHOLOGUE AFUA_3G11890)-RELATED"/>
    <property type="match status" value="1"/>
</dbReference>
<evidence type="ECO:0000313" key="2">
    <source>
        <dbReference type="Proteomes" id="UP000186684"/>
    </source>
</evidence>
<dbReference type="OrthoDB" id="9780674at2"/>
<proteinExistence type="predicted"/>